<evidence type="ECO:0000313" key="2">
    <source>
        <dbReference type="Proteomes" id="UP001056576"/>
    </source>
</evidence>
<organism evidence="1 2">
    <name type="scientific">Brevundimonas phage vB_BpoS-Kikimora</name>
    <dbReference type="NCBI Taxonomy" id="2948601"/>
    <lineage>
        <taxon>Viruses</taxon>
        <taxon>Duplodnaviria</taxon>
        <taxon>Heunggongvirae</taxon>
        <taxon>Uroviricota</taxon>
        <taxon>Caudoviricetes</taxon>
        <taxon>Jeanschmidtviridae</taxon>
        <taxon>Kikimoravirus</taxon>
        <taxon>Kikimoravirus kikimora</taxon>
    </lineage>
</organism>
<accession>A0A9E7SL57</accession>
<protein>
    <submittedName>
        <fullName evidence="1">Uncharacterized protein</fullName>
    </submittedName>
</protein>
<sequence length="193" mass="21035">MAPAPLSPLPEGDGRPDPLADAVIARSVEAHIPALLDWLRPRVPALEPHEICAGVIAAVRRSGADGFRAACHLKNENSWPADMGLCLILRDITHHLDFALRQVTSEWVMRTGYRFPAKDREQIEWIDGAGRKRMGEVVAVDRSLAAGVVQPVEGLLKAGDPRRVLAEQVITNLTTGKAPTGRVPRQRKAILDA</sequence>
<proteinExistence type="predicted"/>
<reference evidence="1 2" key="1">
    <citation type="submission" date="2022-05" db="EMBL/GenBank/DDBJ databases">
        <authorList>
            <person name="Friedrich I."/>
            <person name="Poehlein A."/>
            <person name="Schneider D."/>
            <person name="Hertel R."/>
            <person name="Daniel R."/>
        </authorList>
    </citation>
    <scope>NUCLEOTIDE SEQUENCE [LARGE SCALE GENOMIC DNA]</scope>
</reference>
<name>A0A9E7SL57_9CAUD</name>
<keyword evidence="2" id="KW-1185">Reference proteome</keyword>
<gene>
    <name evidence="1" type="ORF">KIKIMORA_05220</name>
</gene>
<evidence type="ECO:0000313" key="1">
    <source>
        <dbReference type="EMBL" id="USN15640.1"/>
    </source>
</evidence>
<dbReference type="Proteomes" id="UP001056576">
    <property type="component" value="Segment"/>
</dbReference>
<dbReference type="EMBL" id="ON529857">
    <property type="protein sequence ID" value="USN15640.1"/>
    <property type="molecule type" value="Genomic_DNA"/>
</dbReference>